<name>A0A9J6AGY6_SOLCO</name>
<evidence type="ECO:0000313" key="2">
    <source>
        <dbReference type="Proteomes" id="UP000824120"/>
    </source>
</evidence>
<proteinExistence type="predicted"/>
<dbReference type="Proteomes" id="UP000824120">
    <property type="component" value="Chromosome 2"/>
</dbReference>
<comment type="caution">
    <text evidence="1">The sequence shown here is derived from an EMBL/GenBank/DDBJ whole genome shotgun (WGS) entry which is preliminary data.</text>
</comment>
<keyword evidence="2" id="KW-1185">Reference proteome</keyword>
<reference evidence="1 2" key="1">
    <citation type="submission" date="2020-09" db="EMBL/GenBank/DDBJ databases">
        <title>De no assembly of potato wild relative species, Solanum commersonii.</title>
        <authorList>
            <person name="Cho K."/>
        </authorList>
    </citation>
    <scope>NUCLEOTIDE SEQUENCE [LARGE SCALE GENOMIC DNA]</scope>
    <source>
        <strain evidence="1">LZ3.2</strain>
        <tissue evidence="1">Leaf</tissue>
    </source>
</reference>
<sequence>MSEVYEFTIRIACNTWYETSLYCEQEIVEGINFFD</sequence>
<dbReference type="AlphaFoldDB" id="A0A9J6AGY6"/>
<evidence type="ECO:0000313" key="1">
    <source>
        <dbReference type="EMBL" id="KAG5623848.1"/>
    </source>
</evidence>
<protein>
    <submittedName>
        <fullName evidence="1">Uncharacterized protein</fullName>
    </submittedName>
</protein>
<dbReference type="EMBL" id="JACXVP010000002">
    <property type="protein sequence ID" value="KAG5623848.1"/>
    <property type="molecule type" value="Genomic_DNA"/>
</dbReference>
<gene>
    <name evidence="1" type="ORF">H5410_009066</name>
</gene>
<accession>A0A9J6AGY6</accession>
<organism evidence="1 2">
    <name type="scientific">Solanum commersonii</name>
    <name type="common">Commerson's wild potato</name>
    <name type="synonym">Commerson's nightshade</name>
    <dbReference type="NCBI Taxonomy" id="4109"/>
    <lineage>
        <taxon>Eukaryota</taxon>
        <taxon>Viridiplantae</taxon>
        <taxon>Streptophyta</taxon>
        <taxon>Embryophyta</taxon>
        <taxon>Tracheophyta</taxon>
        <taxon>Spermatophyta</taxon>
        <taxon>Magnoliopsida</taxon>
        <taxon>eudicotyledons</taxon>
        <taxon>Gunneridae</taxon>
        <taxon>Pentapetalae</taxon>
        <taxon>asterids</taxon>
        <taxon>lamiids</taxon>
        <taxon>Solanales</taxon>
        <taxon>Solanaceae</taxon>
        <taxon>Solanoideae</taxon>
        <taxon>Solaneae</taxon>
        <taxon>Solanum</taxon>
    </lineage>
</organism>